<sequence length="28" mass="3094">MQFLVCPQPRPPNIASWCHGGKATLVLE</sequence>
<proteinExistence type="predicted"/>
<dbReference type="AlphaFoldDB" id="A0A0E9TNP0"/>
<organism evidence="1">
    <name type="scientific">Anguilla anguilla</name>
    <name type="common">European freshwater eel</name>
    <name type="synonym">Muraena anguilla</name>
    <dbReference type="NCBI Taxonomy" id="7936"/>
    <lineage>
        <taxon>Eukaryota</taxon>
        <taxon>Metazoa</taxon>
        <taxon>Chordata</taxon>
        <taxon>Craniata</taxon>
        <taxon>Vertebrata</taxon>
        <taxon>Euteleostomi</taxon>
        <taxon>Actinopterygii</taxon>
        <taxon>Neopterygii</taxon>
        <taxon>Teleostei</taxon>
        <taxon>Anguilliformes</taxon>
        <taxon>Anguillidae</taxon>
        <taxon>Anguilla</taxon>
    </lineage>
</organism>
<protein>
    <submittedName>
        <fullName evidence="1">Uncharacterized protein</fullName>
    </submittedName>
</protein>
<dbReference type="EMBL" id="GBXM01054244">
    <property type="protein sequence ID" value="JAH54333.1"/>
    <property type="molecule type" value="Transcribed_RNA"/>
</dbReference>
<name>A0A0E9TNP0_ANGAN</name>
<dbReference type="EMBL" id="GBXM01027439">
    <property type="protein sequence ID" value="JAH81138.1"/>
    <property type="molecule type" value="Transcribed_RNA"/>
</dbReference>
<accession>A0A0E9TNP0</accession>
<reference evidence="1" key="2">
    <citation type="journal article" date="2015" name="Fish Shellfish Immunol.">
        <title>Early steps in the European eel (Anguilla anguilla)-Vibrio vulnificus interaction in the gills: Role of the RtxA13 toxin.</title>
        <authorList>
            <person name="Callol A."/>
            <person name="Pajuelo D."/>
            <person name="Ebbesson L."/>
            <person name="Teles M."/>
            <person name="MacKenzie S."/>
            <person name="Amaro C."/>
        </authorList>
    </citation>
    <scope>NUCLEOTIDE SEQUENCE</scope>
</reference>
<evidence type="ECO:0000313" key="1">
    <source>
        <dbReference type="EMBL" id="JAH54333.1"/>
    </source>
</evidence>
<reference evidence="1" key="1">
    <citation type="submission" date="2014-11" db="EMBL/GenBank/DDBJ databases">
        <authorList>
            <person name="Amaro Gonzalez C."/>
        </authorList>
    </citation>
    <scope>NUCLEOTIDE SEQUENCE</scope>
</reference>